<dbReference type="EMBL" id="CP000108">
    <property type="protein sequence ID" value="ABB27471.1"/>
    <property type="molecule type" value="Genomic_DNA"/>
</dbReference>
<dbReference type="KEGG" id="cch:Cag_0193"/>
<dbReference type="Gene3D" id="2.160.10.10">
    <property type="entry name" value="Hexapeptide repeat proteins"/>
    <property type="match status" value="1"/>
</dbReference>
<sequence length="315" mass="33988">MKAFVLAAGLGTRLRPLTNHSPKPLMPVLNVPSLFYTLFLLKEAGIGEVICNIHYHAAQMRSVVEAHNLAGLQITFSEEPEILGTGGGLKKCEALLEGEDFVLVNSDIITSIDFRALIERHRISGNLGTLALYETPDAASIGWVGVEDGLVKDFRNQRHTNLFSSFIYTGTAVLSPDIFRYMHAEYSSIVDTGFAALLERNSLGYYEHCGLWMDVGTLPHYWQANLDATGAIRRTFGAMQQSFGVAPHVVAPSATISPAATVENSVVGADCVIPDGCTVRNSVLLSGVVLQPNTPLCNAIADSQTVTILEPSSLL</sequence>
<dbReference type="AlphaFoldDB" id="Q3AU54"/>
<reference evidence="3" key="1">
    <citation type="submission" date="2005-08" db="EMBL/GenBank/DDBJ databases">
        <title>Complete sequence of Chlorobium chlorochromatii CaD3.</title>
        <authorList>
            <person name="Copeland A."/>
            <person name="Lucas S."/>
            <person name="Lapidus A."/>
            <person name="Barry K."/>
            <person name="Detter J.C."/>
            <person name="Glavina T."/>
            <person name="Hammon N."/>
            <person name="Israni S."/>
            <person name="Pitluck S."/>
            <person name="Bryant D."/>
            <person name="Schmutz J."/>
            <person name="Larimer F."/>
            <person name="Land M."/>
            <person name="Kyrpides N."/>
            <person name="Ivanova N."/>
            <person name="Richardson P."/>
        </authorList>
    </citation>
    <scope>NUCLEOTIDE SEQUENCE [LARGE SCALE GENOMIC DNA]</scope>
    <source>
        <strain evidence="3">CaD3</strain>
    </source>
</reference>
<dbReference type="Gene3D" id="3.90.550.10">
    <property type="entry name" value="Spore Coat Polysaccharide Biosynthesis Protein SpsA, Chain A"/>
    <property type="match status" value="1"/>
</dbReference>
<dbReference type="GO" id="GO:0004475">
    <property type="term" value="F:mannose-1-phosphate guanylyltransferase (GTP) activity"/>
    <property type="evidence" value="ECO:0007669"/>
    <property type="project" value="UniProtKB-EC"/>
</dbReference>
<keyword evidence="3" id="KW-0548">Nucleotidyltransferase</keyword>
<keyword evidence="3" id="KW-0808">Transferase</keyword>
<dbReference type="HOGENOM" id="CLU_029499_2_1_10"/>
<dbReference type="InterPro" id="IPR029044">
    <property type="entry name" value="Nucleotide-diphossugar_trans"/>
</dbReference>
<dbReference type="EC" id="2.7.7.13" evidence="3"/>
<dbReference type="InterPro" id="IPR056818">
    <property type="entry name" value="GlmU/GlgC-like_hexapep"/>
</dbReference>
<dbReference type="PANTHER" id="PTHR22572">
    <property type="entry name" value="SUGAR-1-PHOSPHATE GUANYL TRANSFERASE"/>
    <property type="match status" value="1"/>
</dbReference>
<dbReference type="CDD" id="cd06422">
    <property type="entry name" value="NTP_transferase_like_1"/>
    <property type="match status" value="1"/>
</dbReference>
<feature type="domain" description="Nucleotidyl transferase" evidence="1">
    <location>
        <begin position="2"/>
        <end position="228"/>
    </location>
</feature>
<organism evidence="3">
    <name type="scientific">Chlorobium chlorochromatii (strain CaD3)</name>
    <dbReference type="NCBI Taxonomy" id="340177"/>
    <lineage>
        <taxon>Bacteria</taxon>
        <taxon>Pseudomonadati</taxon>
        <taxon>Chlorobiota</taxon>
        <taxon>Chlorobiia</taxon>
        <taxon>Chlorobiales</taxon>
        <taxon>Chlorobiaceae</taxon>
        <taxon>Chlorobium/Pelodictyon group</taxon>
        <taxon>Chlorobium</taxon>
    </lineage>
</organism>
<dbReference type="InterPro" id="IPR050486">
    <property type="entry name" value="Mannose-1P_guanyltransferase"/>
</dbReference>
<evidence type="ECO:0000259" key="2">
    <source>
        <dbReference type="Pfam" id="PF24894"/>
    </source>
</evidence>
<protein>
    <submittedName>
        <fullName evidence="3">Nucleotidyltransferase</fullName>
        <ecNumber evidence="3">2.7.7.13</ecNumber>
    </submittedName>
</protein>
<dbReference type="SUPFAM" id="SSF51161">
    <property type="entry name" value="Trimeric LpxA-like enzymes"/>
    <property type="match status" value="1"/>
</dbReference>
<dbReference type="OrthoDB" id="9813880at2"/>
<dbReference type="STRING" id="340177.Cag_0193"/>
<evidence type="ECO:0000259" key="1">
    <source>
        <dbReference type="Pfam" id="PF00483"/>
    </source>
</evidence>
<dbReference type="eggNOG" id="COG1208">
    <property type="taxonomic scope" value="Bacteria"/>
</dbReference>
<dbReference type="Pfam" id="PF24894">
    <property type="entry name" value="Hexapep_GlmU"/>
    <property type="match status" value="1"/>
</dbReference>
<proteinExistence type="predicted"/>
<evidence type="ECO:0000313" key="3">
    <source>
        <dbReference type="EMBL" id="ABB27471.1"/>
    </source>
</evidence>
<gene>
    <name evidence="3" type="ordered locus">Cag_0193</name>
</gene>
<feature type="domain" description="Glucose-1-phosphate adenylyltransferase/Bifunctional protein GlmU-like C-terminal hexapeptide" evidence="2">
    <location>
        <begin position="249"/>
        <end position="305"/>
    </location>
</feature>
<name>Q3AU54_CHLCH</name>
<dbReference type="InterPro" id="IPR011004">
    <property type="entry name" value="Trimer_LpxA-like_sf"/>
</dbReference>
<accession>Q3AU54</accession>
<dbReference type="SUPFAM" id="SSF53448">
    <property type="entry name" value="Nucleotide-diphospho-sugar transferases"/>
    <property type="match status" value="1"/>
</dbReference>
<dbReference type="InterPro" id="IPR005835">
    <property type="entry name" value="NTP_transferase_dom"/>
</dbReference>
<dbReference type="Pfam" id="PF00483">
    <property type="entry name" value="NTP_transferase"/>
    <property type="match status" value="1"/>
</dbReference>